<dbReference type="PANTHER" id="PTHR15215:SF1">
    <property type="entry name" value="PROTEIN THEMIS"/>
    <property type="match status" value="1"/>
</dbReference>
<evidence type="ECO:0000256" key="1">
    <source>
        <dbReference type="ARBA" id="ARBA00006414"/>
    </source>
</evidence>
<dbReference type="GeneID" id="108716140"/>
<feature type="domain" description="CABIT" evidence="2">
    <location>
        <begin position="281"/>
        <end position="500"/>
    </location>
</feature>
<organism evidence="3 4">
    <name type="scientific">Xenopus laevis</name>
    <name type="common">African clawed frog</name>
    <dbReference type="NCBI Taxonomy" id="8355"/>
    <lineage>
        <taxon>Eukaryota</taxon>
        <taxon>Metazoa</taxon>
        <taxon>Chordata</taxon>
        <taxon>Craniata</taxon>
        <taxon>Vertebrata</taxon>
        <taxon>Euteleostomi</taxon>
        <taxon>Amphibia</taxon>
        <taxon>Batrachia</taxon>
        <taxon>Anura</taxon>
        <taxon>Pipoidea</taxon>
        <taxon>Pipidae</taxon>
        <taxon>Xenopodinae</taxon>
        <taxon>Xenopus</taxon>
        <taxon>Xenopus</taxon>
    </lineage>
</organism>
<dbReference type="PANTHER" id="PTHR15215">
    <property type="entry name" value="CABIT DOMAIN-CONTAINING PROTEIN"/>
    <property type="match status" value="1"/>
</dbReference>
<name>A0A8J1KNG3_XENLA</name>
<dbReference type="GO" id="GO:0005634">
    <property type="term" value="C:nucleus"/>
    <property type="evidence" value="ECO:0000318"/>
    <property type="project" value="GO_Central"/>
</dbReference>
<proteinExistence type="inferred from homology"/>
<comment type="similarity">
    <text evidence="1">Belongs to the themis family.</text>
</comment>
<dbReference type="GO" id="GO:0005737">
    <property type="term" value="C:cytoplasm"/>
    <property type="evidence" value="ECO:0000318"/>
    <property type="project" value="GO_Central"/>
</dbReference>
<dbReference type="Pfam" id="PF12736">
    <property type="entry name" value="CABIT"/>
    <property type="match status" value="2"/>
</dbReference>
<dbReference type="OrthoDB" id="9879477at2759"/>
<reference evidence="4" key="1">
    <citation type="submission" date="2025-08" db="UniProtKB">
        <authorList>
            <consortium name="RefSeq"/>
        </authorList>
    </citation>
    <scope>IDENTIFICATION</scope>
    <source>
        <strain evidence="4">J_2021</strain>
        <tissue evidence="4">Erythrocytes</tissue>
    </source>
</reference>
<evidence type="ECO:0000313" key="4">
    <source>
        <dbReference type="RefSeq" id="XP_041418850.1"/>
    </source>
</evidence>
<sequence>MATSLEKFIDTLDPKTLPRVLQIQSGYYYGGSIYELFGNICSISTGDVIKVTGYKVTKVLAYMYASTESDEVLATMELPLDFPGLFKVVADKRPYYTIEEIIRTLHVGPTRFGHPCFRSDNDLDVAGIAIRKDDEIMIRSIEEVNGVTSVNCGAIQKGLFHSFLLPLSCEGVFYECPDEKIYTLKEILEWKIPKSRNRTVILTEVIGTCDVKQFYYFGDKATMILKSIYDVQAIMQFRKDIVHLQSDLDIEVLDITNSFDIKCFIQTLTIHDVFERTTNEFPMIAEIIEHLVGEYSHCNLLKPGEKIIIHKKYQADRIIASELRSDSPNKHFLIPYTYKGKFKRRPRCFPTVYDLKVAKREADELHVVATKSFHSAHKEFSSICVGDQFLVKQHQVCEIMYEGKKIVVEVLKFLKINDKVREQVTIPLYAEGGFLEVVYDERQYYITELCKHFHFPLNIKVSVRDLFAMGEDVLASTSVLQLEEKITDSYLLVSSYDSPQEVWELPVHRLNLSVHIIGSFQGETFCLPTKTNIEEISKEEYYMVRRYESQVQYPPPRPPKTPLFACESAARESNPILTENPAPVEDCGAISELQGDCQGHVLCGEKDKYANVQDSFEKDTAMTVFCKDENHQHNIENHVEDMRVKFDRMILPCQSDTKKN</sequence>
<gene>
    <name evidence="4" type="primary">themis.L</name>
</gene>
<evidence type="ECO:0000259" key="2">
    <source>
        <dbReference type="Pfam" id="PF12736"/>
    </source>
</evidence>
<dbReference type="Proteomes" id="UP000186698">
    <property type="component" value="Chromosome 5L"/>
</dbReference>
<feature type="domain" description="CABIT" evidence="2">
    <location>
        <begin position="17"/>
        <end position="264"/>
    </location>
</feature>
<dbReference type="GO" id="GO:0050852">
    <property type="term" value="P:T cell receptor signaling pathway"/>
    <property type="evidence" value="ECO:0000318"/>
    <property type="project" value="GO_Central"/>
</dbReference>
<dbReference type="InterPro" id="IPR039671">
    <property type="entry name" value="THEMIS"/>
</dbReference>
<evidence type="ECO:0000313" key="3">
    <source>
        <dbReference type="Proteomes" id="UP000186698"/>
    </source>
</evidence>
<accession>A0A8J1KNG3</accession>
<dbReference type="InterPro" id="IPR025946">
    <property type="entry name" value="CABIT_dom"/>
</dbReference>
<dbReference type="CTD" id="108716140"/>
<keyword evidence="3" id="KW-1185">Reference proteome</keyword>
<dbReference type="KEGG" id="xla:108716140"/>
<protein>
    <submittedName>
        <fullName evidence="4">Protein THEMIS</fullName>
    </submittedName>
</protein>
<dbReference type="RefSeq" id="XP_041418850.1">
    <property type="nucleotide sequence ID" value="XM_041562916.1"/>
</dbReference>
<dbReference type="AlphaFoldDB" id="A0A8J1KNG3"/>